<comment type="caution">
    <text evidence="3">The sequence shown here is derived from an EMBL/GenBank/DDBJ whole genome shotgun (WGS) entry which is preliminary data.</text>
</comment>
<dbReference type="InterPro" id="IPR019951">
    <property type="entry name" value="F420_OxRdatse_Rv3520c_pred"/>
</dbReference>
<evidence type="ECO:0000256" key="1">
    <source>
        <dbReference type="ARBA" id="ARBA00023002"/>
    </source>
</evidence>
<dbReference type="NCBIfam" id="TIGR03559">
    <property type="entry name" value="F420_Rv3520c"/>
    <property type="match status" value="1"/>
</dbReference>
<keyword evidence="4" id="KW-1185">Reference proteome</keyword>
<dbReference type="Gene3D" id="3.20.20.30">
    <property type="entry name" value="Luciferase-like domain"/>
    <property type="match status" value="1"/>
</dbReference>
<dbReference type="InterPro" id="IPR011251">
    <property type="entry name" value="Luciferase-like_dom"/>
</dbReference>
<proteinExistence type="predicted"/>
<organism evidence="3 4">
    <name type="scientific">Actinomycetospora corticicola</name>
    <dbReference type="NCBI Taxonomy" id="663602"/>
    <lineage>
        <taxon>Bacteria</taxon>
        <taxon>Bacillati</taxon>
        <taxon>Actinomycetota</taxon>
        <taxon>Actinomycetes</taxon>
        <taxon>Pseudonocardiales</taxon>
        <taxon>Pseudonocardiaceae</taxon>
        <taxon>Actinomycetospora</taxon>
    </lineage>
</organism>
<dbReference type="InterPro" id="IPR036661">
    <property type="entry name" value="Luciferase-like_sf"/>
</dbReference>
<dbReference type="Proteomes" id="UP000535890">
    <property type="component" value="Unassembled WGS sequence"/>
</dbReference>
<reference evidence="3 4" key="1">
    <citation type="submission" date="2020-07" db="EMBL/GenBank/DDBJ databases">
        <title>Sequencing the genomes of 1000 actinobacteria strains.</title>
        <authorList>
            <person name="Klenk H.-P."/>
        </authorList>
    </citation>
    <scope>NUCLEOTIDE SEQUENCE [LARGE SCALE GENOMIC DNA]</scope>
    <source>
        <strain evidence="3 4">DSM 45772</strain>
    </source>
</reference>
<dbReference type="PANTHER" id="PTHR43244">
    <property type="match status" value="1"/>
</dbReference>
<dbReference type="CDD" id="cd01097">
    <property type="entry name" value="Tetrahydromethanopterin_reductase"/>
    <property type="match status" value="1"/>
</dbReference>
<dbReference type="EMBL" id="JACCBN010000001">
    <property type="protein sequence ID" value="NYD34132.1"/>
    <property type="molecule type" value="Genomic_DNA"/>
</dbReference>
<accession>A0A7Y9J3K3</accession>
<feature type="domain" description="Luciferase-like" evidence="2">
    <location>
        <begin position="11"/>
        <end position="320"/>
    </location>
</feature>
<dbReference type="PANTHER" id="PTHR43244:SF1">
    <property type="entry name" value="5,10-METHYLENETETRAHYDROMETHANOPTERIN REDUCTASE"/>
    <property type="match status" value="1"/>
</dbReference>
<gene>
    <name evidence="3" type="ORF">BJ983_000234</name>
</gene>
<evidence type="ECO:0000313" key="4">
    <source>
        <dbReference type="Proteomes" id="UP000535890"/>
    </source>
</evidence>
<dbReference type="RefSeq" id="WP_179792117.1">
    <property type="nucleotide sequence ID" value="NZ_BAABHP010000012.1"/>
</dbReference>
<dbReference type="InterPro" id="IPR050564">
    <property type="entry name" value="F420-G6PD/mer"/>
</dbReference>
<dbReference type="AlphaFoldDB" id="A0A7Y9J3K3"/>
<evidence type="ECO:0000259" key="2">
    <source>
        <dbReference type="Pfam" id="PF00296"/>
    </source>
</evidence>
<protein>
    <submittedName>
        <fullName evidence="3">F420-dependent oxidoreductase-like protein</fullName>
    </submittedName>
</protein>
<dbReference type="SUPFAM" id="SSF51679">
    <property type="entry name" value="Bacterial luciferase-like"/>
    <property type="match status" value="1"/>
</dbReference>
<sequence>MRIGVNVGHFAGAPPADLAARLREIDDLGFASVWFAEAYGSDVFTPLAFAAALTSRVRLGTAVAQVPARTPAATAMAATTLDHLSGGRVVLGVGASGPQVSEGWHGVPYARPLARTREYVSVIRQVLAREAPVRNDGPYFPLPSPGSELGKPLRSSLHPYRPGLPVLLGAEGPRNVALSAEIADGWLAMFFAPAFDADYRAALDDGFSRRPGGRPEGFEVVATVPVVIDDDVERAADRLRPDLALYMGGMGARGANFHHDVFVRMGHGDVAARVQELYLDRRKDEAAAAIPTELVEQVSLLGPVSRVRRELDRWESTVVDEIAIQGLPDDLAAVARLL</sequence>
<name>A0A7Y9J3K3_9PSEU</name>
<dbReference type="Pfam" id="PF00296">
    <property type="entry name" value="Bac_luciferase"/>
    <property type="match status" value="1"/>
</dbReference>
<dbReference type="GO" id="GO:0016705">
    <property type="term" value="F:oxidoreductase activity, acting on paired donors, with incorporation or reduction of molecular oxygen"/>
    <property type="evidence" value="ECO:0007669"/>
    <property type="project" value="InterPro"/>
</dbReference>
<evidence type="ECO:0000313" key="3">
    <source>
        <dbReference type="EMBL" id="NYD34132.1"/>
    </source>
</evidence>
<keyword evidence="1" id="KW-0560">Oxidoreductase</keyword>